<evidence type="ECO:0000313" key="5">
    <source>
        <dbReference type="EMBL" id="OKH32127.1"/>
    </source>
</evidence>
<evidence type="ECO:0000256" key="2">
    <source>
        <dbReference type="ARBA" id="ARBA00022840"/>
    </source>
</evidence>
<keyword evidence="3" id="KW-1133">Transmembrane helix</keyword>
<keyword evidence="3" id="KW-0472">Membrane</keyword>
<dbReference type="PANTHER" id="PTHR24363">
    <property type="entry name" value="SERINE/THREONINE PROTEIN KINASE"/>
    <property type="match status" value="1"/>
</dbReference>
<evidence type="ECO:0000256" key="3">
    <source>
        <dbReference type="SAM" id="Phobius"/>
    </source>
</evidence>
<dbReference type="AlphaFoldDB" id="A0A1U7I745"/>
<comment type="caution">
    <text evidence="5">The sequence shown here is derived from an EMBL/GenBank/DDBJ whole genome shotgun (WGS) entry which is preliminary data.</text>
</comment>
<dbReference type="InterPro" id="IPR008271">
    <property type="entry name" value="Ser/Thr_kinase_AS"/>
</dbReference>
<dbReference type="RefSeq" id="WP_073596559.1">
    <property type="nucleotide sequence ID" value="NZ_MRCE01000042.1"/>
</dbReference>
<feature type="transmembrane region" description="Helical" evidence="3">
    <location>
        <begin position="293"/>
        <end position="316"/>
    </location>
</feature>
<reference evidence="5 6" key="1">
    <citation type="submission" date="2016-11" db="EMBL/GenBank/DDBJ databases">
        <title>Draft Genome Sequences of Nine Cyanobacterial Strains from Diverse Habitats.</title>
        <authorList>
            <person name="Zhu T."/>
            <person name="Hou S."/>
            <person name="Lu X."/>
            <person name="Hess W.R."/>
        </authorList>
    </citation>
    <scope>NUCLEOTIDE SEQUENCE [LARGE SCALE GENOMIC DNA]</scope>
    <source>
        <strain evidence="5 6">IAM M-71</strain>
    </source>
</reference>
<protein>
    <recommendedName>
        <fullName evidence="4">Protein kinase domain-containing protein</fullName>
    </recommendedName>
</protein>
<organism evidence="5 6">
    <name type="scientific">[Phormidium ambiguum] IAM M-71</name>
    <dbReference type="NCBI Taxonomy" id="454136"/>
    <lineage>
        <taxon>Bacteria</taxon>
        <taxon>Bacillati</taxon>
        <taxon>Cyanobacteriota</taxon>
        <taxon>Cyanophyceae</taxon>
        <taxon>Oscillatoriophycideae</taxon>
        <taxon>Aerosakkonematales</taxon>
        <taxon>Aerosakkonemataceae</taxon>
        <taxon>Floridanema</taxon>
    </lineage>
</organism>
<dbReference type="PANTHER" id="PTHR24363:SF7">
    <property type="entry name" value="SERINE_THREONINE-PROTEIN KINASE-LIKE PROTEIN E"/>
    <property type="match status" value="1"/>
</dbReference>
<dbReference type="PROSITE" id="PS00108">
    <property type="entry name" value="PROTEIN_KINASE_ST"/>
    <property type="match status" value="1"/>
</dbReference>
<evidence type="ECO:0000256" key="1">
    <source>
        <dbReference type="ARBA" id="ARBA00022741"/>
    </source>
</evidence>
<dbReference type="STRING" id="454136.NIES2119_26830"/>
<dbReference type="SMART" id="SM00220">
    <property type="entry name" value="S_TKc"/>
    <property type="match status" value="1"/>
</dbReference>
<dbReference type="GO" id="GO:0005524">
    <property type="term" value="F:ATP binding"/>
    <property type="evidence" value="ECO:0007669"/>
    <property type="project" value="UniProtKB-KW"/>
</dbReference>
<dbReference type="SUPFAM" id="SSF56112">
    <property type="entry name" value="Protein kinase-like (PK-like)"/>
    <property type="match status" value="1"/>
</dbReference>
<feature type="domain" description="Protein kinase" evidence="4">
    <location>
        <begin position="12"/>
        <end position="271"/>
    </location>
</feature>
<gene>
    <name evidence="5" type="ORF">NIES2119_26830</name>
</gene>
<dbReference type="CDD" id="cd14014">
    <property type="entry name" value="STKc_PknB_like"/>
    <property type="match status" value="1"/>
</dbReference>
<dbReference type="InterPro" id="IPR000719">
    <property type="entry name" value="Prot_kinase_dom"/>
</dbReference>
<keyword evidence="2" id="KW-0067">ATP-binding</keyword>
<dbReference type="EMBL" id="MRCE01000042">
    <property type="protein sequence ID" value="OKH32127.1"/>
    <property type="molecule type" value="Genomic_DNA"/>
</dbReference>
<dbReference type="OrthoDB" id="5518868at2"/>
<dbReference type="PROSITE" id="PS50011">
    <property type="entry name" value="PROTEIN_KINASE_DOM"/>
    <property type="match status" value="1"/>
</dbReference>
<dbReference type="InterPro" id="IPR011009">
    <property type="entry name" value="Kinase-like_dom_sf"/>
</dbReference>
<dbReference type="Proteomes" id="UP000185860">
    <property type="component" value="Unassembled WGS sequence"/>
</dbReference>
<dbReference type="Gene3D" id="3.30.200.20">
    <property type="entry name" value="Phosphorylase Kinase, domain 1"/>
    <property type="match status" value="1"/>
</dbReference>
<keyword evidence="1" id="KW-0547">Nucleotide-binding</keyword>
<proteinExistence type="predicted"/>
<sequence length="330" mass="37191">MLATQQILCDRYKLKKQLGKNPGRQTWLAEDISTESKKLVIVKLLAVSPLTDWQELKLFEREAKVLANLNHPKIPQYLDYFSIDEQASTGLIWFGLAQKYIPGNSLQEILNQGRKFYPPEVRSFAIQILEILIYLHELSPPVLHRDIKPSNLVLGKDRKIYLVDFGAVQDKAKAEGVTFTVVGTNGYVPPEQLWGKAVPASDLYALGATLIHLLTGISPADLTQQTKIKFTDRILFIPSFTGWLEKLTEPAAEKRFNSAREALKALKEPAIVRTNFPGSSYINLNKPVNYGRLLFLSFSGIVLSCFIVFGIVYTFVNSIDTPEHLQDKID</sequence>
<keyword evidence="3" id="KW-0812">Transmembrane</keyword>
<evidence type="ECO:0000259" key="4">
    <source>
        <dbReference type="PROSITE" id="PS50011"/>
    </source>
</evidence>
<evidence type="ECO:0000313" key="6">
    <source>
        <dbReference type="Proteomes" id="UP000185860"/>
    </source>
</evidence>
<dbReference type="Gene3D" id="1.10.510.10">
    <property type="entry name" value="Transferase(Phosphotransferase) domain 1"/>
    <property type="match status" value="1"/>
</dbReference>
<name>A0A1U7I745_9CYAN</name>
<dbReference type="GO" id="GO:0004674">
    <property type="term" value="F:protein serine/threonine kinase activity"/>
    <property type="evidence" value="ECO:0007669"/>
    <property type="project" value="TreeGrafter"/>
</dbReference>
<accession>A0A1U7I745</accession>
<dbReference type="Pfam" id="PF00069">
    <property type="entry name" value="Pkinase"/>
    <property type="match status" value="1"/>
</dbReference>